<dbReference type="Proteomes" id="UP000001369">
    <property type="component" value="Chromosome"/>
</dbReference>
<dbReference type="SUPFAM" id="SSF50341">
    <property type="entry name" value="CheW-like"/>
    <property type="match status" value="1"/>
</dbReference>
<gene>
    <name evidence="4" type="ordered locus">SULAZ_1321</name>
</gene>
<accession>C1DW01</accession>
<evidence type="ECO:0000259" key="2">
    <source>
        <dbReference type="PROSITE" id="PS50110"/>
    </source>
</evidence>
<dbReference type="InterPro" id="IPR011006">
    <property type="entry name" value="CheY-like_superfamily"/>
</dbReference>
<dbReference type="OrthoDB" id="9794382at2"/>
<dbReference type="HOGENOM" id="CLU_048995_0_1_0"/>
<protein>
    <submittedName>
        <fullName evidence="4">Chemotactic response regulator CheV</fullName>
    </submittedName>
</protein>
<dbReference type="PROSITE" id="PS50110">
    <property type="entry name" value="RESPONSE_REGULATORY"/>
    <property type="match status" value="1"/>
</dbReference>
<dbReference type="eggNOG" id="COG0784">
    <property type="taxonomic scope" value="Bacteria"/>
</dbReference>
<dbReference type="eggNOG" id="COG0835">
    <property type="taxonomic scope" value="Bacteria"/>
</dbReference>
<evidence type="ECO:0000256" key="1">
    <source>
        <dbReference type="PROSITE-ProRule" id="PRU00169"/>
    </source>
</evidence>
<dbReference type="Pfam" id="PF01584">
    <property type="entry name" value="CheW"/>
    <property type="match status" value="1"/>
</dbReference>
<dbReference type="GO" id="GO:0006935">
    <property type="term" value="P:chemotaxis"/>
    <property type="evidence" value="ECO:0007669"/>
    <property type="project" value="InterPro"/>
</dbReference>
<dbReference type="SMART" id="SM00448">
    <property type="entry name" value="REC"/>
    <property type="match status" value="1"/>
</dbReference>
<name>C1DW01_SULAA</name>
<evidence type="ECO:0000259" key="3">
    <source>
        <dbReference type="PROSITE" id="PS50851"/>
    </source>
</evidence>
<dbReference type="AlphaFoldDB" id="C1DW01"/>
<dbReference type="Gene3D" id="2.40.50.180">
    <property type="entry name" value="CheA-289, Domain 4"/>
    <property type="match status" value="1"/>
</dbReference>
<dbReference type="InterPro" id="IPR002545">
    <property type="entry name" value="CheW-lke_dom"/>
</dbReference>
<dbReference type="GO" id="GO:0000160">
    <property type="term" value="P:phosphorelay signal transduction system"/>
    <property type="evidence" value="ECO:0007669"/>
    <property type="project" value="InterPro"/>
</dbReference>
<organism evidence="4 5">
    <name type="scientific">Sulfurihydrogenibium azorense (strain DSM 15241 / OCM 825 / Az-Fu1)</name>
    <dbReference type="NCBI Taxonomy" id="204536"/>
    <lineage>
        <taxon>Bacteria</taxon>
        <taxon>Pseudomonadati</taxon>
        <taxon>Aquificota</taxon>
        <taxon>Aquificia</taxon>
        <taxon>Aquificales</taxon>
        <taxon>Hydrogenothermaceae</taxon>
        <taxon>Sulfurihydrogenibium</taxon>
    </lineage>
</organism>
<feature type="domain" description="Response regulatory" evidence="2">
    <location>
        <begin position="184"/>
        <end position="313"/>
    </location>
</feature>
<feature type="domain" description="CheW-like" evidence="3">
    <location>
        <begin position="17"/>
        <end position="164"/>
    </location>
</feature>
<evidence type="ECO:0000313" key="5">
    <source>
        <dbReference type="Proteomes" id="UP000001369"/>
    </source>
</evidence>
<feature type="modified residue" description="4-aspartylphosphate" evidence="1">
    <location>
        <position position="246"/>
    </location>
</feature>
<dbReference type="PROSITE" id="PS50851">
    <property type="entry name" value="CHEW"/>
    <property type="match status" value="1"/>
</dbReference>
<proteinExistence type="predicted"/>
<dbReference type="InterPro" id="IPR024181">
    <property type="entry name" value="Chemotax_regulator_CheV"/>
</dbReference>
<dbReference type="STRING" id="204536.SULAZ_1321"/>
<dbReference type="Gene3D" id="2.30.30.40">
    <property type="entry name" value="SH3 Domains"/>
    <property type="match status" value="1"/>
</dbReference>
<evidence type="ECO:0000313" key="4">
    <source>
        <dbReference type="EMBL" id="ACN98875.1"/>
    </source>
</evidence>
<dbReference type="SUPFAM" id="SSF52172">
    <property type="entry name" value="CheY-like"/>
    <property type="match status" value="1"/>
</dbReference>
<dbReference type="EMBL" id="CP001229">
    <property type="protein sequence ID" value="ACN98875.1"/>
    <property type="molecule type" value="Genomic_DNA"/>
</dbReference>
<dbReference type="Pfam" id="PF00072">
    <property type="entry name" value="Response_reg"/>
    <property type="match status" value="1"/>
</dbReference>
<dbReference type="PANTHER" id="PTHR47233">
    <property type="entry name" value="CHEMOTAXIS PROTEIN CHEV"/>
    <property type="match status" value="1"/>
</dbReference>
<dbReference type="PANTHER" id="PTHR47233:SF3">
    <property type="entry name" value="CHEMOTAXIS PROTEIN CHEV"/>
    <property type="match status" value="1"/>
</dbReference>
<reference evidence="4 5" key="1">
    <citation type="journal article" date="2009" name="J. Bacteriol.">
        <title>Complete and draft genome sequences of six members of the Aquificales.</title>
        <authorList>
            <person name="Reysenbach A.L."/>
            <person name="Hamamura N."/>
            <person name="Podar M."/>
            <person name="Griffiths E."/>
            <person name="Ferreira S."/>
            <person name="Hochstein R."/>
            <person name="Heidelberg J."/>
            <person name="Johnson J."/>
            <person name="Mead D."/>
            <person name="Pohorille A."/>
            <person name="Sarmiento M."/>
            <person name="Schweighofer K."/>
            <person name="Seshadri R."/>
            <person name="Voytek M.A."/>
        </authorList>
    </citation>
    <scope>NUCLEOTIDE SEQUENCE [LARGE SCALE GENOMIC DNA]</scope>
    <source>
        <strain evidence="5">Az-Fu1 / DSM 15241 / OCM 825</strain>
    </source>
</reference>
<dbReference type="Gene3D" id="3.40.50.2300">
    <property type="match status" value="1"/>
</dbReference>
<dbReference type="RefSeq" id="WP_012674195.1">
    <property type="nucleotide sequence ID" value="NC_012438.1"/>
</dbReference>
<keyword evidence="1" id="KW-0597">Phosphoprotein</keyword>
<dbReference type="InterPro" id="IPR001789">
    <property type="entry name" value="Sig_transdc_resp-reg_receiver"/>
</dbReference>
<dbReference type="PIRSF" id="PIRSF002867">
    <property type="entry name" value="CheV"/>
    <property type="match status" value="1"/>
</dbReference>
<keyword evidence="5" id="KW-1185">Reference proteome</keyword>
<dbReference type="InterPro" id="IPR036061">
    <property type="entry name" value="CheW-like_dom_sf"/>
</dbReference>
<dbReference type="KEGG" id="saf:SULAZ_1321"/>
<dbReference type="SMART" id="SM00260">
    <property type="entry name" value="CheW"/>
    <property type="match status" value="1"/>
</dbReference>
<sequence length="315" mass="35930">MSDNYGLPDILKTGQNELEIIDFRIYEDREEGLYEWILGVNVAKVREVLRTPTLTKIPNMPSQVEGMAEIRGELIPVISLAKWMNIHEPPERKRYLLFMEFLREKVGVIIHRANRIRRISWKDIKKAPEVVNQRLNGRITGVVEVEDGLLLILDFEGILNDMNLLYVFNVPTESEKKEAKKKLRILVAEDSAVARKIIKDILESAGHEVILTESGKQAWEKLQEIYNEASAYGKSVRDYIDLVLTDIEMPEMDGLTLTNLIKNTPGFLNLPVIVNTTLSDEANQQKAKSVGADDYLVKFDVKHLIELIEKYGGGQ</sequence>